<feature type="transmembrane region" description="Helical" evidence="1">
    <location>
        <begin position="184"/>
        <end position="204"/>
    </location>
</feature>
<feature type="transmembrane region" description="Helical" evidence="1">
    <location>
        <begin position="12"/>
        <end position="32"/>
    </location>
</feature>
<evidence type="ECO:0000313" key="3">
    <source>
        <dbReference type="Proteomes" id="UP000002357"/>
    </source>
</evidence>
<keyword evidence="1" id="KW-0472">Membrane</keyword>
<protein>
    <submittedName>
        <fullName evidence="2">Uncharacterized protein</fullName>
    </submittedName>
</protein>
<organism evidence="2 3">
    <name type="scientific">Streptomyces clavuligerus</name>
    <dbReference type="NCBI Taxonomy" id="1901"/>
    <lineage>
        <taxon>Bacteria</taxon>
        <taxon>Bacillati</taxon>
        <taxon>Actinomycetota</taxon>
        <taxon>Actinomycetes</taxon>
        <taxon>Kitasatosporales</taxon>
        <taxon>Streptomycetaceae</taxon>
        <taxon>Streptomyces</taxon>
    </lineage>
</organism>
<name>D5SL98_STRCL</name>
<sequence>MLAESWSDPSVVVSIAALLATVAVGVVAAVVARRASFAKRRLTHDLAPPARLLPPGSGDRLVVTCDGSALRDPHIAEVHLANTGRRDIASGLFDGARPIRFELNAPVVEILDTHWEGATHARPTVTADGSALLLQPTLLPRGLEMTVRALVDGRPSLTIHAELLDVDVRRRPRAATWEKSTRRAVLASAVALLSTVVQAVLLALQP</sequence>
<proteinExistence type="predicted"/>
<reference evidence="2 3" key="1">
    <citation type="journal article" date="2010" name="Genome Biol. Evol.">
        <title>The sequence of a 1.8-mb bacterial linear plasmid reveals a rich evolutionary reservoir of secondary metabolic pathways.</title>
        <authorList>
            <person name="Medema M.H."/>
            <person name="Trefzer A."/>
            <person name="Kovalchuk A."/>
            <person name="van den Berg M."/>
            <person name="Mueller U."/>
            <person name="Heijne W."/>
            <person name="Wu L."/>
            <person name="Alam M.T."/>
            <person name="Ronning C.M."/>
            <person name="Nierman W.C."/>
            <person name="Bovenberg R.A.L."/>
            <person name="Breitling R."/>
            <person name="Takano E."/>
        </authorList>
    </citation>
    <scope>NUCLEOTIDE SEQUENCE [LARGE SCALE GENOMIC DNA]</scope>
    <source>
        <strain evidence="3">ATCC 27064 / DSM 738 / JCM 4710 / NBRC 13307 / NCIMB 12785 / NRRL 3585 / VKM Ac-602</strain>
        <plasmid evidence="2">pSCL4</plasmid>
    </source>
</reference>
<dbReference type="RefSeq" id="WP_003963539.1">
    <property type="nucleotide sequence ID" value="NZ_CM000914.1"/>
</dbReference>
<gene>
    <name evidence="2" type="ORF">SCLAV_p1205</name>
</gene>
<keyword evidence="2" id="KW-0614">Plasmid</keyword>
<accession>D5SL98</accession>
<dbReference type="GeneID" id="93734282"/>
<dbReference type="Proteomes" id="UP000002357">
    <property type="component" value="Plasmid pSCL4"/>
</dbReference>
<keyword evidence="1" id="KW-1133">Transmembrane helix</keyword>
<keyword evidence="3" id="KW-1185">Reference proteome</keyword>
<dbReference type="eggNOG" id="ENOG5034CBI">
    <property type="taxonomic scope" value="Bacteria"/>
</dbReference>
<dbReference type="AlphaFoldDB" id="D5SL98"/>
<evidence type="ECO:0000256" key="1">
    <source>
        <dbReference type="SAM" id="Phobius"/>
    </source>
</evidence>
<dbReference type="EMBL" id="CM000914">
    <property type="protein sequence ID" value="EFG04691.2"/>
    <property type="molecule type" value="Genomic_DNA"/>
</dbReference>
<keyword evidence="1" id="KW-0812">Transmembrane</keyword>
<geneLocation type="plasmid" evidence="2 3">
    <name>pSCL4</name>
</geneLocation>
<evidence type="ECO:0000313" key="2">
    <source>
        <dbReference type="EMBL" id="EFG04691.2"/>
    </source>
</evidence>